<name>A0AAV8X0J7_9CUCU</name>
<sequence>MQQTYLIVKSDHTVCNLEMANVLRSILSPQEDSIQVQALRRDVLRKFQEALDRAEEEDEKDNKRSLSSLAAWNNLPEHKRNLEALARAGYLKTLPDEEDGDSNYKRSLANLAKNGQLPMHSEGQKRGMILLY</sequence>
<gene>
    <name evidence="1" type="ORF">NQ314_014988</name>
</gene>
<comment type="caution">
    <text evidence="1">The sequence shown here is derived from an EMBL/GenBank/DDBJ whole genome shotgun (WGS) entry which is preliminary data.</text>
</comment>
<proteinExistence type="predicted"/>
<reference evidence="1" key="1">
    <citation type="journal article" date="2023" name="Insect Mol. Biol.">
        <title>Genome sequencing provides insights into the evolution of gene families encoding plant cell wall-degrading enzymes in longhorned beetles.</title>
        <authorList>
            <person name="Shin N.R."/>
            <person name="Okamura Y."/>
            <person name="Kirsch R."/>
            <person name="Pauchet Y."/>
        </authorList>
    </citation>
    <scope>NUCLEOTIDE SEQUENCE</scope>
    <source>
        <strain evidence="1">RBIC_L_NR</strain>
    </source>
</reference>
<keyword evidence="2" id="KW-1185">Reference proteome</keyword>
<dbReference type="Proteomes" id="UP001162156">
    <property type="component" value="Unassembled WGS sequence"/>
</dbReference>
<dbReference type="EMBL" id="JANEYF010004157">
    <property type="protein sequence ID" value="KAJ8932052.1"/>
    <property type="molecule type" value="Genomic_DNA"/>
</dbReference>
<organism evidence="1 2">
    <name type="scientific">Rhamnusium bicolor</name>
    <dbReference type="NCBI Taxonomy" id="1586634"/>
    <lineage>
        <taxon>Eukaryota</taxon>
        <taxon>Metazoa</taxon>
        <taxon>Ecdysozoa</taxon>
        <taxon>Arthropoda</taxon>
        <taxon>Hexapoda</taxon>
        <taxon>Insecta</taxon>
        <taxon>Pterygota</taxon>
        <taxon>Neoptera</taxon>
        <taxon>Endopterygota</taxon>
        <taxon>Coleoptera</taxon>
        <taxon>Polyphaga</taxon>
        <taxon>Cucujiformia</taxon>
        <taxon>Chrysomeloidea</taxon>
        <taxon>Cerambycidae</taxon>
        <taxon>Lepturinae</taxon>
        <taxon>Rhagiini</taxon>
        <taxon>Rhamnusium</taxon>
    </lineage>
</organism>
<protein>
    <submittedName>
        <fullName evidence="1">Uncharacterized protein</fullName>
    </submittedName>
</protein>
<evidence type="ECO:0000313" key="1">
    <source>
        <dbReference type="EMBL" id="KAJ8932052.1"/>
    </source>
</evidence>
<evidence type="ECO:0000313" key="2">
    <source>
        <dbReference type="Proteomes" id="UP001162156"/>
    </source>
</evidence>
<accession>A0AAV8X0J7</accession>
<dbReference type="AlphaFoldDB" id="A0AAV8X0J7"/>